<evidence type="ECO:0000313" key="11">
    <source>
        <dbReference type="Proteomes" id="UP000319383"/>
    </source>
</evidence>
<dbReference type="AlphaFoldDB" id="A0A517ZU65"/>
<dbReference type="PANTHER" id="PTHR30572">
    <property type="entry name" value="MEMBRANE COMPONENT OF TRANSPORTER-RELATED"/>
    <property type="match status" value="1"/>
</dbReference>
<keyword evidence="4 7" id="KW-1133">Transmembrane helix</keyword>
<evidence type="ECO:0000256" key="7">
    <source>
        <dbReference type="SAM" id="Phobius"/>
    </source>
</evidence>
<comment type="subcellular location">
    <subcellularLocation>
        <location evidence="1">Cell membrane</location>
        <topology evidence="1">Multi-pass membrane protein</topology>
    </subcellularLocation>
</comment>
<evidence type="ECO:0000256" key="2">
    <source>
        <dbReference type="ARBA" id="ARBA00022475"/>
    </source>
</evidence>
<keyword evidence="10" id="KW-0547">Nucleotide-binding</keyword>
<dbReference type="RefSeq" id="WP_145378542.1">
    <property type="nucleotide sequence ID" value="NZ_CAXBED010000235.1"/>
</dbReference>
<evidence type="ECO:0000256" key="3">
    <source>
        <dbReference type="ARBA" id="ARBA00022692"/>
    </source>
</evidence>
<name>A0A517ZU65_9PLAN</name>
<dbReference type="Proteomes" id="UP000319383">
    <property type="component" value="Chromosome"/>
</dbReference>
<dbReference type="EC" id="3.6.3.-" evidence="10"/>
<feature type="transmembrane region" description="Helical" evidence="7">
    <location>
        <begin position="20"/>
        <end position="42"/>
    </location>
</feature>
<evidence type="ECO:0000256" key="5">
    <source>
        <dbReference type="ARBA" id="ARBA00023136"/>
    </source>
</evidence>
<feature type="transmembrane region" description="Helical" evidence="7">
    <location>
        <begin position="362"/>
        <end position="382"/>
    </location>
</feature>
<reference evidence="10 11" key="1">
    <citation type="submission" date="2019-02" db="EMBL/GenBank/DDBJ databases">
        <title>Deep-cultivation of Planctomycetes and their phenomic and genomic characterization uncovers novel biology.</title>
        <authorList>
            <person name="Wiegand S."/>
            <person name="Jogler M."/>
            <person name="Boedeker C."/>
            <person name="Pinto D."/>
            <person name="Vollmers J."/>
            <person name="Rivas-Marin E."/>
            <person name="Kohn T."/>
            <person name="Peeters S.H."/>
            <person name="Heuer A."/>
            <person name="Rast P."/>
            <person name="Oberbeckmann S."/>
            <person name="Bunk B."/>
            <person name="Jeske O."/>
            <person name="Meyerdierks A."/>
            <person name="Storesund J.E."/>
            <person name="Kallscheuer N."/>
            <person name="Luecker S."/>
            <person name="Lage O.M."/>
            <person name="Pohl T."/>
            <person name="Merkel B.J."/>
            <person name="Hornburger P."/>
            <person name="Mueller R.-W."/>
            <person name="Bruemmer F."/>
            <person name="Labrenz M."/>
            <person name="Spormann A.M."/>
            <person name="Op den Camp H."/>
            <person name="Overmann J."/>
            <person name="Amann R."/>
            <person name="Jetten M.S.M."/>
            <person name="Mascher T."/>
            <person name="Medema M.H."/>
            <person name="Devos D.P."/>
            <person name="Kaster A.-K."/>
            <person name="Ovreas L."/>
            <person name="Rohde M."/>
            <person name="Galperin M.Y."/>
            <person name="Jogler C."/>
        </authorList>
    </citation>
    <scope>NUCLEOTIDE SEQUENCE [LARGE SCALE GENOMIC DNA]</scope>
    <source>
        <strain evidence="10 11">Mal52</strain>
    </source>
</reference>
<dbReference type="InterPro" id="IPR003838">
    <property type="entry name" value="ABC3_permease_C"/>
</dbReference>
<dbReference type="Pfam" id="PF02687">
    <property type="entry name" value="FtsX"/>
    <property type="match status" value="1"/>
</dbReference>
<keyword evidence="10" id="KW-0378">Hydrolase</keyword>
<evidence type="ECO:0000313" key="10">
    <source>
        <dbReference type="EMBL" id="QDU46012.1"/>
    </source>
</evidence>
<sequence>MLRLLRTIRLGLKNLLLHKLRSLLTMLGIVFGVFSVIAMLAIGEGASRQAQRQVLELGATNIIVISQKPAEGSKSNNAQTQVLQYGILRDDFRRIKQTVNTIVDATPIREFSQPARYMHRNMDVRLVGCTPNYFSVNHLKMDAGRFISHRDQEDTANVCVIGHEVAETLFPGEEPRGKSIRIGNVFYSIVGMTSHRTASAAIGGSMSGQDFDKDVYIPLDTLQSRIGDEVMIITAGSRSSEKVELSQITFRVADAKDVVPTANVIRETLARYHADSNDVDLVVPMELLKQAEQLKVIFNVVLGAIALISLVVGGIGIMNIMLATVTERTREIGIRRALGAKRGDITEQFLTETSVLAGTGGLLGVSLGLLTPVAFSAIRWLAKTAIMDSSVQSSSKMFQMFDGLEPVVAWWTLAVAFGISVFIGILSGIYPALAAAKLDPIEALRHE</sequence>
<proteinExistence type="inferred from homology"/>
<keyword evidence="3 7" id="KW-0812">Transmembrane</keyword>
<feature type="transmembrane region" description="Helical" evidence="7">
    <location>
        <begin position="296"/>
        <end position="322"/>
    </location>
</feature>
<dbReference type="EMBL" id="CP036276">
    <property type="protein sequence ID" value="QDU46012.1"/>
    <property type="molecule type" value="Genomic_DNA"/>
</dbReference>
<organism evidence="10 11">
    <name type="scientific">Symmachiella dynata</name>
    <dbReference type="NCBI Taxonomy" id="2527995"/>
    <lineage>
        <taxon>Bacteria</taxon>
        <taxon>Pseudomonadati</taxon>
        <taxon>Planctomycetota</taxon>
        <taxon>Planctomycetia</taxon>
        <taxon>Planctomycetales</taxon>
        <taxon>Planctomycetaceae</taxon>
        <taxon>Symmachiella</taxon>
    </lineage>
</organism>
<dbReference type="GO" id="GO:0005524">
    <property type="term" value="F:ATP binding"/>
    <property type="evidence" value="ECO:0007669"/>
    <property type="project" value="UniProtKB-KW"/>
</dbReference>
<evidence type="ECO:0000256" key="6">
    <source>
        <dbReference type="ARBA" id="ARBA00038076"/>
    </source>
</evidence>
<dbReference type="GO" id="GO:0005886">
    <property type="term" value="C:plasma membrane"/>
    <property type="evidence" value="ECO:0007669"/>
    <property type="project" value="UniProtKB-SubCell"/>
</dbReference>
<feature type="domain" description="ABC3 transporter permease C-terminal" evidence="8">
    <location>
        <begin position="304"/>
        <end position="440"/>
    </location>
</feature>
<keyword evidence="11" id="KW-1185">Reference proteome</keyword>
<evidence type="ECO:0000256" key="1">
    <source>
        <dbReference type="ARBA" id="ARBA00004651"/>
    </source>
</evidence>
<comment type="similarity">
    <text evidence="6">Belongs to the ABC-4 integral membrane protein family.</text>
</comment>
<accession>A0A517ZU65</accession>
<dbReference type="Pfam" id="PF12704">
    <property type="entry name" value="MacB_PCD"/>
    <property type="match status" value="1"/>
</dbReference>
<evidence type="ECO:0000259" key="9">
    <source>
        <dbReference type="Pfam" id="PF12704"/>
    </source>
</evidence>
<gene>
    <name evidence="10" type="primary">macB_7</name>
    <name evidence="10" type="ORF">Mal52_45090</name>
</gene>
<dbReference type="PANTHER" id="PTHR30572:SF4">
    <property type="entry name" value="ABC TRANSPORTER PERMEASE YTRF"/>
    <property type="match status" value="1"/>
</dbReference>
<dbReference type="InterPro" id="IPR025857">
    <property type="entry name" value="MacB_PCD"/>
</dbReference>
<keyword evidence="5 7" id="KW-0472">Membrane</keyword>
<dbReference type="KEGG" id="sdyn:Mal52_45090"/>
<feature type="domain" description="MacB-like periplasmic core" evidence="9">
    <location>
        <begin position="22"/>
        <end position="266"/>
    </location>
</feature>
<keyword evidence="2" id="KW-1003">Cell membrane</keyword>
<protein>
    <submittedName>
        <fullName evidence="10">Macrolide export ATP-binding/permease protein MacB</fullName>
        <ecNumber evidence="10">3.6.3.-</ecNumber>
    </submittedName>
</protein>
<evidence type="ECO:0000259" key="8">
    <source>
        <dbReference type="Pfam" id="PF02687"/>
    </source>
</evidence>
<keyword evidence="10" id="KW-0067">ATP-binding</keyword>
<dbReference type="InterPro" id="IPR050250">
    <property type="entry name" value="Macrolide_Exporter_MacB"/>
</dbReference>
<evidence type="ECO:0000256" key="4">
    <source>
        <dbReference type="ARBA" id="ARBA00022989"/>
    </source>
</evidence>
<dbReference type="GO" id="GO:0022857">
    <property type="term" value="F:transmembrane transporter activity"/>
    <property type="evidence" value="ECO:0007669"/>
    <property type="project" value="TreeGrafter"/>
</dbReference>
<dbReference type="GO" id="GO:0016787">
    <property type="term" value="F:hydrolase activity"/>
    <property type="evidence" value="ECO:0007669"/>
    <property type="project" value="UniProtKB-KW"/>
</dbReference>
<feature type="transmembrane region" description="Helical" evidence="7">
    <location>
        <begin position="403"/>
        <end position="430"/>
    </location>
</feature>